<evidence type="ECO:0000313" key="6">
    <source>
        <dbReference type="Proteomes" id="UP000187209"/>
    </source>
</evidence>
<evidence type="ECO:0000256" key="4">
    <source>
        <dbReference type="ARBA" id="ARBA00023004"/>
    </source>
</evidence>
<evidence type="ECO:0000256" key="2">
    <source>
        <dbReference type="ARBA" id="ARBA00022617"/>
    </source>
</evidence>
<dbReference type="InterPro" id="IPR001486">
    <property type="entry name" value="Hemoglobin_trunc"/>
</dbReference>
<dbReference type="Pfam" id="PF01152">
    <property type="entry name" value="Bac_globin"/>
    <property type="match status" value="1"/>
</dbReference>
<keyword evidence="1" id="KW-0813">Transport</keyword>
<name>A0A1R2D422_9CILI</name>
<proteinExistence type="predicted"/>
<keyword evidence="4" id="KW-0408">Iron</keyword>
<evidence type="ECO:0000313" key="5">
    <source>
        <dbReference type="EMBL" id="OMJ96015.1"/>
    </source>
</evidence>
<protein>
    <recommendedName>
        <fullName evidence="7">Globin family profile domain-containing protein</fullName>
    </recommendedName>
</protein>
<sequence length="118" mass="13314">MNLFQKYGGADFWSDFLNVFYTRITDSELLSRHFADKDIDHIKSMLIGLLEVTLVTEGHYPEDSLKEGHKNMGITGAEFDNWIKIYTSALKDSGIADEDAASILALVQGYRHCIVTKP</sequence>
<dbReference type="AlphaFoldDB" id="A0A1R2D422"/>
<keyword evidence="3" id="KW-0479">Metal-binding</keyword>
<organism evidence="5 6">
    <name type="scientific">Stentor coeruleus</name>
    <dbReference type="NCBI Taxonomy" id="5963"/>
    <lineage>
        <taxon>Eukaryota</taxon>
        <taxon>Sar</taxon>
        <taxon>Alveolata</taxon>
        <taxon>Ciliophora</taxon>
        <taxon>Postciliodesmatophora</taxon>
        <taxon>Heterotrichea</taxon>
        <taxon>Heterotrichida</taxon>
        <taxon>Stentoridae</taxon>
        <taxon>Stentor</taxon>
    </lineage>
</organism>
<keyword evidence="2" id="KW-0349">Heme</keyword>
<dbReference type="Proteomes" id="UP000187209">
    <property type="component" value="Unassembled WGS sequence"/>
</dbReference>
<evidence type="ECO:0000256" key="3">
    <source>
        <dbReference type="ARBA" id="ARBA00022723"/>
    </source>
</evidence>
<keyword evidence="6" id="KW-1185">Reference proteome</keyword>
<dbReference type="InterPro" id="IPR009050">
    <property type="entry name" value="Globin-like_sf"/>
</dbReference>
<gene>
    <name evidence="5" type="ORF">SteCoe_391</name>
</gene>
<dbReference type="Gene3D" id="1.10.490.10">
    <property type="entry name" value="Globins"/>
    <property type="match status" value="1"/>
</dbReference>
<dbReference type="InterPro" id="IPR012292">
    <property type="entry name" value="Globin/Proto"/>
</dbReference>
<dbReference type="GO" id="GO:0019825">
    <property type="term" value="F:oxygen binding"/>
    <property type="evidence" value="ECO:0007669"/>
    <property type="project" value="InterPro"/>
</dbReference>
<reference evidence="5 6" key="1">
    <citation type="submission" date="2016-11" db="EMBL/GenBank/DDBJ databases">
        <title>The macronuclear genome of Stentor coeruleus: a giant cell with tiny introns.</title>
        <authorList>
            <person name="Slabodnick M."/>
            <person name="Ruby J.G."/>
            <person name="Reiff S.B."/>
            <person name="Swart E.C."/>
            <person name="Gosai S."/>
            <person name="Prabakaran S."/>
            <person name="Witkowska E."/>
            <person name="Larue G.E."/>
            <person name="Fisher S."/>
            <person name="Freeman R.M."/>
            <person name="Gunawardena J."/>
            <person name="Chu W."/>
            <person name="Stover N.A."/>
            <person name="Gregory B.D."/>
            <person name="Nowacki M."/>
            <person name="Derisi J."/>
            <person name="Roy S.W."/>
            <person name="Marshall W.F."/>
            <person name="Sood P."/>
        </authorList>
    </citation>
    <scope>NUCLEOTIDE SEQUENCE [LARGE SCALE GENOMIC DNA]</scope>
    <source>
        <strain evidence="5">WM001</strain>
    </source>
</reference>
<evidence type="ECO:0008006" key="7">
    <source>
        <dbReference type="Google" id="ProtNLM"/>
    </source>
</evidence>
<accession>A0A1R2D422</accession>
<dbReference type="GO" id="GO:0046872">
    <property type="term" value="F:metal ion binding"/>
    <property type="evidence" value="ECO:0007669"/>
    <property type="project" value="UniProtKB-KW"/>
</dbReference>
<dbReference type="GO" id="GO:0020037">
    <property type="term" value="F:heme binding"/>
    <property type="evidence" value="ECO:0007669"/>
    <property type="project" value="InterPro"/>
</dbReference>
<evidence type="ECO:0000256" key="1">
    <source>
        <dbReference type="ARBA" id="ARBA00022448"/>
    </source>
</evidence>
<comment type="caution">
    <text evidence="5">The sequence shown here is derived from an EMBL/GenBank/DDBJ whole genome shotgun (WGS) entry which is preliminary data.</text>
</comment>
<dbReference type="EMBL" id="MPUH01000004">
    <property type="protein sequence ID" value="OMJ96015.1"/>
    <property type="molecule type" value="Genomic_DNA"/>
</dbReference>
<dbReference type="SUPFAM" id="SSF46458">
    <property type="entry name" value="Globin-like"/>
    <property type="match status" value="1"/>
</dbReference>
<dbReference type="OrthoDB" id="283492at2759"/>